<keyword evidence="10" id="KW-1185">Reference proteome</keyword>
<feature type="transmembrane region" description="Helical" evidence="7">
    <location>
        <begin position="346"/>
        <end position="366"/>
    </location>
</feature>
<gene>
    <name evidence="9" type="primary">LOC100781127</name>
    <name evidence="8" type="ORF">GLYMA_18G015100</name>
</gene>
<evidence type="ECO:0000256" key="4">
    <source>
        <dbReference type="ARBA" id="ARBA00022989"/>
    </source>
</evidence>
<dbReference type="EnsemblPlants" id="KRG97546">
    <property type="protein sequence ID" value="KRG97546"/>
    <property type="gene ID" value="GLYMA_18G015100"/>
</dbReference>
<feature type="transmembrane region" description="Helical" evidence="7">
    <location>
        <begin position="6"/>
        <end position="24"/>
    </location>
</feature>
<dbReference type="GO" id="GO:0016020">
    <property type="term" value="C:membrane"/>
    <property type="evidence" value="ECO:0007669"/>
    <property type="project" value="UniProtKB-SubCell"/>
</dbReference>
<dbReference type="InterPro" id="IPR006876">
    <property type="entry name" value="LMBR1-like_membr_prot"/>
</dbReference>
<organism evidence="8">
    <name type="scientific">Glycine max</name>
    <name type="common">Soybean</name>
    <name type="synonym">Glycine hispida</name>
    <dbReference type="NCBI Taxonomy" id="3847"/>
    <lineage>
        <taxon>Eukaryota</taxon>
        <taxon>Viridiplantae</taxon>
        <taxon>Streptophyta</taxon>
        <taxon>Embryophyta</taxon>
        <taxon>Tracheophyta</taxon>
        <taxon>Spermatophyta</taxon>
        <taxon>Magnoliopsida</taxon>
        <taxon>eudicotyledons</taxon>
        <taxon>Gunneridae</taxon>
        <taxon>Pentapetalae</taxon>
        <taxon>rosids</taxon>
        <taxon>fabids</taxon>
        <taxon>Fabales</taxon>
        <taxon>Fabaceae</taxon>
        <taxon>Papilionoideae</taxon>
        <taxon>50 kb inversion clade</taxon>
        <taxon>NPAAA clade</taxon>
        <taxon>indigoferoid/millettioid clade</taxon>
        <taxon>Phaseoleae</taxon>
        <taxon>Glycine</taxon>
        <taxon>Glycine subgen. Soja</taxon>
    </lineage>
</organism>
<proteinExistence type="inferred from homology"/>
<dbReference type="Proteomes" id="UP000008827">
    <property type="component" value="Chromosome 18"/>
</dbReference>
<dbReference type="EMBL" id="CM000851">
    <property type="protein sequence ID" value="KRG97546.1"/>
    <property type="molecule type" value="Genomic_DNA"/>
</dbReference>
<evidence type="ECO:0000313" key="8">
    <source>
        <dbReference type="EMBL" id="KRG97546.1"/>
    </source>
</evidence>
<accession>I1MYP5</accession>
<evidence type="ECO:0008006" key="11">
    <source>
        <dbReference type="Google" id="ProtNLM"/>
    </source>
</evidence>
<reference evidence="9" key="2">
    <citation type="submission" date="2018-02" db="UniProtKB">
        <authorList>
            <consortium name="EnsemblPlants"/>
        </authorList>
    </citation>
    <scope>IDENTIFICATION</scope>
    <source>
        <strain evidence="9">Williams 82</strain>
    </source>
</reference>
<dbReference type="InterPro" id="IPR051584">
    <property type="entry name" value="GPCR-associated_LMBR1"/>
</dbReference>
<keyword evidence="3 7" id="KW-0812">Transmembrane</keyword>
<dbReference type="Gramene" id="KRG97546">
    <property type="protein sequence ID" value="KRG97546"/>
    <property type="gene ID" value="GLYMA_18G015100"/>
</dbReference>
<keyword evidence="5 7" id="KW-0472">Membrane</keyword>
<feature type="transmembrane region" description="Helical" evidence="7">
    <location>
        <begin position="31"/>
        <end position="50"/>
    </location>
</feature>
<feature type="region of interest" description="Disordered" evidence="6">
    <location>
        <begin position="470"/>
        <end position="549"/>
    </location>
</feature>
<name>I1MYP5_SOYBN</name>
<comment type="subcellular location">
    <subcellularLocation>
        <location evidence="1">Membrane</location>
        <topology evidence="1">Multi-pass membrane protein</topology>
    </subcellularLocation>
</comment>
<feature type="transmembrane region" description="Helical" evidence="7">
    <location>
        <begin position="143"/>
        <end position="164"/>
    </location>
</feature>
<evidence type="ECO:0000256" key="6">
    <source>
        <dbReference type="SAM" id="MobiDB-lite"/>
    </source>
</evidence>
<dbReference type="ExpressionAtlas" id="I1MYP5">
    <property type="expression patterns" value="baseline and differential"/>
</dbReference>
<sequence>MWVFYLISLPLTTGMVLFTLRYFAGPDVPRYVLFTVGYTWFCSLSIIILVPADIWATMSSNQENGAISFFWSWSYWSTFLLTWAVVPLIQGFEDAGDFTVSERLKTSVHVNLIFYLIVGSIGLFGLILLILTHNKWKGSLLGFAMACSNTFGLVTGAFLLGFGLSEIPKSIWRNADWTIRQKVLTHKIAQMAVKLDDAHQELSNAIVVAQATSKQMSKRDSLRPYMNVIDDMLTQMFREDPSFKPQGGRLGENDMDYDTDEKSMATLRRHLRGAREEYYRYKSEYMTYVLEALELEDTIKNYERRNSTGWEYNSSIRPARTGKLGSLCDTLEFLWKCILRKQVEKGLAVILGIMSVAILLAEATLLPSIDLSLFSILIKSVGTQEVLVQVFAFVPLMYMCICTYYSLFKIGMLMFYSLTPRQTSSVNLLMICSMVARYAPPVSYNFLNLIRLGKNKTTIFEQERNGAEMKPTSNLITDEINGRLSKTSKEDTSRSREAITKKYAVVREQGRPASKLKSEEKNAASADSLSDEGNTNSSNSSGGSSSGLTSTWQSMKTGFQSFKVNIGAKKFLPLRQIQENTGSSHSSSESLDDIFQKLKRPTLNQSIYNDND</sequence>
<evidence type="ECO:0000256" key="7">
    <source>
        <dbReference type="SAM" id="Phobius"/>
    </source>
</evidence>
<evidence type="ECO:0000256" key="2">
    <source>
        <dbReference type="ARBA" id="ARBA00010487"/>
    </source>
</evidence>
<keyword evidence="4 7" id="KW-1133">Transmembrane helix</keyword>
<feature type="transmembrane region" description="Helical" evidence="7">
    <location>
        <begin position="70"/>
        <end position="89"/>
    </location>
</feature>
<protein>
    <recommendedName>
        <fullName evidence="11">LMBR1-like membrane protein</fullName>
    </recommendedName>
</protein>
<dbReference type="PANTHER" id="PTHR21355">
    <property type="entry name" value="G-PROTEIN COUPLED RECEPTOR-ASSOCIATED PROTEIN LMBRD2"/>
    <property type="match status" value="1"/>
</dbReference>
<dbReference type="PANTHER" id="PTHR21355:SF0">
    <property type="entry name" value="G-PROTEIN COUPLED RECEPTOR-ASSOCIATED PROTEIN LMBRD2"/>
    <property type="match status" value="1"/>
</dbReference>
<feature type="transmembrane region" description="Helical" evidence="7">
    <location>
        <begin position="110"/>
        <end position="131"/>
    </location>
</feature>
<reference evidence="8" key="3">
    <citation type="submission" date="2018-07" db="EMBL/GenBank/DDBJ databases">
        <title>WGS assembly of Glycine max.</title>
        <authorList>
            <person name="Schmutz J."/>
            <person name="Cannon S."/>
            <person name="Schlueter J."/>
            <person name="Ma J."/>
            <person name="Mitros T."/>
            <person name="Nelson W."/>
            <person name="Hyten D."/>
            <person name="Song Q."/>
            <person name="Thelen J."/>
            <person name="Cheng J."/>
            <person name="Xu D."/>
            <person name="Hellsten U."/>
            <person name="May G."/>
            <person name="Yu Y."/>
            <person name="Sakurai T."/>
            <person name="Umezawa T."/>
            <person name="Bhattacharyya M."/>
            <person name="Sandhu D."/>
            <person name="Valliyodan B."/>
            <person name="Lindquist E."/>
            <person name="Peto M."/>
            <person name="Grant D."/>
            <person name="Shu S."/>
            <person name="Goodstein D."/>
            <person name="Barry K."/>
            <person name="Futrell-Griggs M."/>
            <person name="Abernathy B."/>
            <person name="Du J."/>
            <person name="Tian Z."/>
            <person name="Zhu L."/>
            <person name="Gill N."/>
            <person name="Joshi T."/>
            <person name="Libault M."/>
            <person name="Sethuraman A."/>
            <person name="Zhang X."/>
            <person name="Shinozaki K."/>
            <person name="Nguyen H."/>
            <person name="Wing R."/>
            <person name="Cregan P."/>
            <person name="Specht J."/>
            <person name="Grimwood J."/>
            <person name="Rokhsar D."/>
            <person name="Stacey G."/>
            <person name="Shoemaker R."/>
            <person name="Jackson S."/>
        </authorList>
    </citation>
    <scope>NUCLEOTIDE SEQUENCE</scope>
    <source>
        <tissue evidence="8">Callus</tissue>
    </source>
</reference>
<evidence type="ECO:0000256" key="3">
    <source>
        <dbReference type="ARBA" id="ARBA00022692"/>
    </source>
</evidence>
<evidence type="ECO:0000256" key="5">
    <source>
        <dbReference type="ARBA" id="ARBA00023136"/>
    </source>
</evidence>
<evidence type="ECO:0000313" key="9">
    <source>
        <dbReference type="EnsemblPlants" id="KRG97546"/>
    </source>
</evidence>
<comment type="similarity">
    <text evidence="2">Belongs to the LIMR family.</text>
</comment>
<feature type="compositionally biased region" description="Basic and acidic residues" evidence="6">
    <location>
        <begin position="487"/>
        <end position="500"/>
    </location>
</feature>
<reference evidence="8 9" key="1">
    <citation type="journal article" date="2010" name="Nature">
        <title>Genome sequence of the palaeopolyploid soybean.</title>
        <authorList>
            <person name="Schmutz J."/>
            <person name="Cannon S.B."/>
            <person name="Schlueter J."/>
            <person name="Ma J."/>
            <person name="Mitros T."/>
            <person name="Nelson W."/>
            <person name="Hyten D.L."/>
            <person name="Song Q."/>
            <person name="Thelen J.J."/>
            <person name="Cheng J."/>
            <person name="Xu D."/>
            <person name="Hellsten U."/>
            <person name="May G.D."/>
            <person name="Yu Y."/>
            <person name="Sakurai T."/>
            <person name="Umezawa T."/>
            <person name="Bhattacharyya M.K."/>
            <person name="Sandhu D."/>
            <person name="Valliyodan B."/>
            <person name="Lindquist E."/>
            <person name="Peto M."/>
            <person name="Grant D."/>
            <person name="Shu S."/>
            <person name="Goodstein D."/>
            <person name="Barry K."/>
            <person name="Futrell-Griggs M."/>
            <person name="Abernathy B."/>
            <person name="Du J."/>
            <person name="Tian Z."/>
            <person name="Zhu L."/>
            <person name="Gill N."/>
            <person name="Joshi T."/>
            <person name="Libault M."/>
            <person name="Sethuraman A."/>
            <person name="Zhang X.-C."/>
            <person name="Shinozaki K."/>
            <person name="Nguyen H.T."/>
            <person name="Wing R.A."/>
            <person name="Cregan P."/>
            <person name="Specht J."/>
            <person name="Grimwood J."/>
            <person name="Rokhsar D."/>
            <person name="Stacey G."/>
            <person name="Shoemaker R.C."/>
            <person name="Jackson S.A."/>
        </authorList>
    </citation>
    <scope>NUCLEOTIDE SEQUENCE</scope>
    <source>
        <strain evidence="9">cv. Williams 82</strain>
        <tissue evidence="8">Callus</tissue>
    </source>
</reference>
<dbReference type="Pfam" id="PF04791">
    <property type="entry name" value="LMBR1"/>
    <property type="match status" value="1"/>
</dbReference>
<feature type="compositionally biased region" description="Low complexity" evidence="6">
    <location>
        <begin position="533"/>
        <end position="549"/>
    </location>
</feature>
<evidence type="ECO:0000256" key="1">
    <source>
        <dbReference type="ARBA" id="ARBA00004141"/>
    </source>
</evidence>
<feature type="transmembrane region" description="Helical" evidence="7">
    <location>
        <begin position="386"/>
        <end position="407"/>
    </location>
</feature>
<dbReference type="AlphaFoldDB" id="I1MYP5"/>
<evidence type="ECO:0000313" key="10">
    <source>
        <dbReference type="Proteomes" id="UP000008827"/>
    </source>
</evidence>